<reference evidence="1" key="1">
    <citation type="submission" date="2013-11" db="EMBL/GenBank/DDBJ databases">
        <title>The Genome Sequence of Phytophthora parasitica CJ05E6.</title>
        <authorList>
            <consortium name="The Broad Institute Genomics Platform"/>
            <person name="Russ C."/>
            <person name="Tyler B."/>
            <person name="Panabieres F."/>
            <person name="Shan W."/>
            <person name="Tripathy S."/>
            <person name="Grunwald N."/>
            <person name="Machado M."/>
            <person name="Johnson C.S."/>
            <person name="Arredondo F."/>
            <person name="Hong C."/>
            <person name="Coffey M."/>
            <person name="Young S.K."/>
            <person name="Zeng Q."/>
            <person name="Gargeya S."/>
            <person name="Fitzgerald M."/>
            <person name="Abouelleil A."/>
            <person name="Alvarado L."/>
            <person name="Chapman S.B."/>
            <person name="Gainer-Dewar J."/>
            <person name="Goldberg J."/>
            <person name="Griggs A."/>
            <person name="Gujja S."/>
            <person name="Hansen M."/>
            <person name="Howarth C."/>
            <person name="Imamovic A."/>
            <person name="Ireland A."/>
            <person name="Larimer J."/>
            <person name="McCowan C."/>
            <person name="Murphy C."/>
            <person name="Pearson M."/>
            <person name="Poon T.W."/>
            <person name="Priest M."/>
            <person name="Roberts A."/>
            <person name="Saif S."/>
            <person name="Shea T."/>
            <person name="Sykes S."/>
            <person name="Wortman J."/>
            <person name="Nusbaum C."/>
            <person name="Birren B."/>
        </authorList>
    </citation>
    <scope>NUCLEOTIDE SEQUENCE [LARGE SCALE GENOMIC DNA]</scope>
    <source>
        <strain evidence="1">CJ05E6</strain>
    </source>
</reference>
<dbReference type="EMBL" id="KI676117">
    <property type="protein sequence ID" value="ETL26883.1"/>
    <property type="molecule type" value="Genomic_DNA"/>
</dbReference>
<sequence>MQIRYAIAWAMSTLSRTKVVLPVKSRSVPCTVHRCAILESVKPLRE</sequence>
<protein>
    <submittedName>
        <fullName evidence="1">Uncharacterized protein</fullName>
    </submittedName>
</protein>
<organism evidence="1">
    <name type="scientific">Phytophthora nicotianae</name>
    <name type="common">Potato buckeye rot agent</name>
    <name type="synonym">Phytophthora parasitica</name>
    <dbReference type="NCBI Taxonomy" id="4792"/>
    <lineage>
        <taxon>Eukaryota</taxon>
        <taxon>Sar</taxon>
        <taxon>Stramenopiles</taxon>
        <taxon>Oomycota</taxon>
        <taxon>Peronosporomycetes</taxon>
        <taxon>Peronosporales</taxon>
        <taxon>Peronosporaceae</taxon>
        <taxon>Phytophthora</taxon>
    </lineage>
</organism>
<dbReference type="Proteomes" id="UP000053864">
    <property type="component" value="Unassembled WGS sequence"/>
</dbReference>
<accession>W2I0F6</accession>
<evidence type="ECO:0000313" key="1">
    <source>
        <dbReference type="EMBL" id="ETL26883.1"/>
    </source>
</evidence>
<dbReference type="AlphaFoldDB" id="W2I0F6"/>
<name>W2I0F6_PHYNI</name>
<gene>
    <name evidence="1" type="ORF">L916_19507</name>
</gene>
<proteinExistence type="predicted"/>